<proteinExistence type="predicted"/>
<dbReference type="EMBL" id="BMQD01000005">
    <property type="protein sequence ID" value="GGK62369.1"/>
    <property type="molecule type" value="Genomic_DNA"/>
</dbReference>
<name>A0AA37BFC5_9ACTN</name>
<evidence type="ECO:0000256" key="1">
    <source>
        <dbReference type="SAM" id="MobiDB-lite"/>
    </source>
</evidence>
<evidence type="ECO:0000313" key="4">
    <source>
        <dbReference type="Proteomes" id="UP000627984"/>
    </source>
</evidence>
<gene>
    <name evidence="3" type="ORF">GCM10010126_22200</name>
</gene>
<protein>
    <submittedName>
        <fullName evidence="3">Uncharacterized protein</fullName>
    </submittedName>
</protein>
<feature type="region of interest" description="Disordered" evidence="1">
    <location>
        <begin position="1"/>
        <end position="45"/>
    </location>
</feature>
<dbReference type="Proteomes" id="UP000627984">
    <property type="component" value="Unassembled WGS sequence"/>
</dbReference>
<keyword evidence="2" id="KW-0812">Transmembrane</keyword>
<feature type="compositionally biased region" description="Gly residues" evidence="1">
    <location>
        <begin position="29"/>
        <end position="45"/>
    </location>
</feature>
<accession>A0AA37BFC5</accession>
<evidence type="ECO:0000313" key="3">
    <source>
        <dbReference type="EMBL" id="GGK62369.1"/>
    </source>
</evidence>
<feature type="compositionally biased region" description="Low complexity" evidence="1">
    <location>
        <begin position="1"/>
        <end position="28"/>
    </location>
</feature>
<comment type="caution">
    <text evidence="3">The sequence shown here is derived from an EMBL/GenBank/DDBJ whole genome shotgun (WGS) entry which is preliminary data.</text>
</comment>
<feature type="transmembrane region" description="Helical" evidence="2">
    <location>
        <begin position="105"/>
        <end position="124"/>
    </location>
</feature>
<dbReference type="AlphaFoldDB" id="A0AA37BFC5"/>
<keyword evidence="2" id="KW-0472">Membrane</keyword>
<reference evidence="3" key="1">
    <citation type="journal article" date="2014" name="Int. J. Syst. Evol. Microbiol.">
        <title>Complete genome sequence of Corynebacterium casei LMG S-19264T (=DSM 44701T), isolated from a smear-ripened cheese.</title>
        <authorList>
            <consortium name="US DOE Joint Genome Institute (JGI-PGF)"/>
            <person name="Walter F."/>
            <person name="Albersmeier A."/>
            <person name="Kalinowski J."/>
            <person name="Ruckert C."/>
        </authorList>
    </citation>
    <scope>NUCLEOTIDE SEQUENCE</scope>
    <source>
        <strain evidence="3">JCM 3093</strain>
    </source>
</reference>
<organism evidence="3 4">
    <name type="scientific">Planomonospora parontospora</name>
    <dbReference type="NCBI Taxonomy" id="58119"/>
    <lineage>
        <taxon>Bacteria</taxon>
        <taxon>Bacillati</taxon>
        <taxon>Actinomycetota</taxon>
        <taxon>Actinomycetes</taxon>
        <taxon>Streptosporangiales</taxon>
        <taxon>Streptosporangiaceae</taxon>
        <taxon>Planomonospora</taxon>
    </lineage>
</organism>
<reference evidence="3" key="2">
    <citation type="submission" date="2022-09" db="EMBL/GenBank/DDBJ databases">
        <authorList>
            <person name="Sun Q."/>
            <person name="Ohkuma M."/>
        </authorList>
    </citation>
    <scope>NUCLEOTIDE SEQUENCE</scope>
    <source>
        <strain evidence="3">JCM 3093</strain>
    </source>
</reference>
<evidence type="ECO:0000256" key="2">
    <source>
        <dbReference type="SAM" id="Phobius"/>
    </source>
</evidence>
<feature type="transmembrane region" description="Helical" evidence="2">
    <location>
        <begin position="57"/>
        <end position="85"/>
    </location>
</feature>
<sequence length="126" mass="12401">MTGRTAPAGGDPATGGRPPGRGTDSVTGAGPGTGPGGAGPGTGPGGAQPYDPLRLCVYATVALLAWLGGAWVVLGFAVLGFTGYLRARRAGLSRSRCLLRDTRLVLGYLALIGAAALVALVRGLTG</sequence>
<keyword evidence="2" id="KW-1133">Transmembrane helix</keyword>